<dbReference type="InterPro" id="IPR001173">
    <property type="entry name" value="Glyco_trans_2-like"/>
</dbReference>
<dbReference type="InterPro" id="IPR029044">
    <property type="entry name" value="Nucleotide-diphossugar_trans"/>
</dbReference>
<dbReference type="Gene3D" id="3.90.550.10">
    <property type="entry name" value="Spore Coat Polysaccharide Biosynthesis Protein SpsA, Chain A"/>
    <property type="match status" value="1"/>
</dbReference>
<reference evidence="3" key="1">
    <citation type="journal article" date="2019" name="Int. J. Syst. Evol. Microbiol.">
        <title>The Global Catalogue of Microorganisms (GCM) 10K type strain sequencing project: providing services to taxonomists for standard genome sequencing and annotation.</title>
        <authorList>
            <consortium name="The Broad Institute Genomics Platform"/>
            <consortium name="The Broad Institute Genome Sequencing Center for Infectious Disease"/>
            <person name="Wu L."/>
            <person name="Ma J."/>
        </authorList>
    </citation>
    <scope>NUCLEOTIDE SEQUENCE [LARGE SCALE GENOMIC DNA]</scope>
    <source>
        <strain evidence="3">CGMCC 4.1469</strain>
    </source>
</reference>
<name>A0ABW0KLS0_9BACT</name>
<dbReference type="Pfam" id="PF00535">
    <property type="entry name" value="Glycos_transf_2"/>
    <property type="match status" value="1"/>
</dbReference>
<protein>
    <submittedName>
        <fullName evidence="2">Glycosyltransferase family 2 protein</fullName>
    </submittedName>
</protein>
<dbReference type="Proteomes" id="UP001596052">
    <property type="component" value="Unassembled WGS sequence"/>
</dbReference>
<accession>A0ABW0KLS0</accession>
<dbReference type="RefSeq" id="WP_377164440.1">
    <property type="nucleotide sequence ID" value="NZ_JBHSMQ010000002.1"/>
</dbReference>
<dbReference type="EMBL" id="JBHSMQ010000002">
    <property type="protein sequence ID" value="MFC5454398.1"/>
    <property type="molecule type" value="Genomic_DNA"/>
</dbReference>
<organism evidence="2 3">
    <name type="scientific">Prosthecobacter fluviatilis</name>
    <dbReference type="NCBI Taxonomy" id="445931"/>
    <lineage>
        <taxon>Bacteria</taxon>
        <taxon>Pseudomonadati</taxon>
        <taxon>Verrucomicrobiota</taxon>
        <taxon>Verrucomicrobiia</taxon>
        <taxon>Verrucomicrobiales</taxon>
        <taxon>Verrucomicrobiaceae</taxon>
        <taxon>Prosthecobacter</taxon>
    </lineage>
</organism>
<dbReference type="PANTHER" id="PTHR43685">
    <property type="entry name" value="GLYCOSYLTRANSFERASE"/>
    <property type="match status" value="1"/>
</dbReference>
<proteinExistence type="predicted"/>
<comment type="caution">
    <text evidence="2">The sequence shown here is derived from an EMBL/GenBank/DDBJ whole genome shotgun (WGS) entry which is preliminary data.</text>
</comment>
<evidence type="ECO:0000259" key="1">
    <source>
        <dbReference type="Pfam" id="PF00535"/>
    </source>
</evidence>
<feature type="domain" description="Glycosyltransferase 2-like" evidence="1">
    <location>
        <begin position="37"/>
        <end position="154"/>
    </location>
</feature>
<dbReference type="SUPFAM" id="SSF53448">
    <property type="entry name" value="Nucleotide-diphospho-sugar transferases"/>
    <property type="match status" value="1"/>
</dbReference>
<evidence type="ECO:0000313" key="2">
    <source>
        <dbReference type="EMBL" id="MFC5454398.1"/>
    </source>
</evidence>
<evidence type="ECO:0000313" key="3">
    <source>
        <dbReference type="Proteomes" id="UP001596052"/>
    </source>
</evidence>
<keyword evidence="3" id="KW-1185">Reference proteome</keyword>
<gene>
    <name evidence="2" type="ORF">ACFQDI_05975</name>
</gene>
<dbReference type="InterPro" id="IPR050834">
    <property type="entry name" value="Glycosyltransf_2"/>
</dbReference>
<sequence length="314" mass="35934">MLEQPGYIDDLKEAWCIDLRGTIRYRGLMVSENPKVTVVMATYNWSSVLPYSIGSVLRQTMTDFELWVVGDACTDDSEGVVRAIEDPRVHWYNRPVNFGQQGGPNNDGIERSRGQYIAYLGHDDLWLPHHLESLVSALDGGADVVWGAVSLIMPDQKRALMPAGPQSYRPGMWIPPSGFMHRKSLAQQAGGWRSFREISMDPEADFLFRMHQAGGRFCFVHRLTVLKLPAAERKNVYREKPCHEQAAWTRRLLDGEDLERAELLEMAIKPAQAVETHIRLWMRGLMDTLGKMLKGYKRTVFDRRRKYKGLEPKS</sequence>
<dbReference type="PANTHER" id="PTHR43685:SF11">
    <property type="entry name" value="GLYCOSYLTRANSFERASE TAGX-RELATED"/>
    <property type="match status" value="1"/>
</dbReference>